<dbReference type="EMBL" id="KB310004">
    <property type="protein sequence ID" value="ELT92786.1"/>
    <property type="molecule type" value="Genomic_DNA"/>
</dbReference>
<dbReference type="OMA" id="NANRERW"/>
<dbReference type="InterPro" id="IPR003406">
    <property type="entry name" value="Glyco_trans_14"/>
</dbReference>
<reference evidence="12 14" key="2">
    <citation type="journal article" date="2013" name="Nature">
        <title>Insights into bilaterian evolution from three spiralian genomes.</title>
        <authorList>
            <person name="Simakov O."/>
            <person name="Marletaz F."/>
            <person name="Cho S.J."/>
            <person name="Edsinger-Gonzales E."/>
            <person name="Havlak P."/>
            <person name="Hellsten U."/>
            <person name="Kuo D.H."/>
            <person name="Larsson T."/>
            <person name="Lv J."/>
            <person name="Arendt D."/>
            <person name="Savage R."/>
            <person name="Osoegawa K."/>
            <person name="de Jong P."/>
            <person name="Grimwood J."/>
            <person name="Chapman J.A."/>
            <person name="Shapiro H."/>
            <person name="Aerts A."/>
            <person name="Otillar R.P."/>
            <person name="Terry A.Y."/>
            <person name="Boore J.L."/>
            <person name="Grigoriev I.V."/>
            <person name="Lindberg D.R."/>
            <person name="Seaver E.C."/>
            <person name="Weisblat D.A."/>
            <person name="Putnam N.H."/>
            <person name="Rokhsar D.S."/>
        </authorList>
    </citation>
    <scope>NUCLEOTIDE SEQUENCE</scope>
    <source>
        <strain evidence="12 14">I ESC-2004</strain>
    </source>
</reference>
<dbReference type="GO" id="GO:0008375">
    <property type="term" value="F:acetylglucosaminyltransferase activity"/>
    <property type="evidence" value="ECO:0007669"/>
    <property type="project" value="TreeGrafter"/>
</dbReference>
<comment type="subcellular location">
    <subcellularLocation>
        <location evidence="1">Membrane</location>
        <topology evidence="1">Single-pass type II membrane protein</topology>
    </subcellularLocation>
</comment>
<comment type="pathway">
    <text evidence="2">Protein modification; protein glycosylation.</text>
</comment>
<dbReference type="Pfam" id="PF02485">
    <property type="entry name" value="Branch"/>
    <property type="match status" value="1"/>
</dbReference>
<keyword evidence="7 11" id="KW-1133">Transmembrane helix</keyword>
<evidence type="ECO:0000256" key="4">
    <source>
        <dbReference type="ARBA" id="ARBA00022679"/>
    </source>
</evidence>
<dbReference type="PANTHER" id="PTHR19297">
    <property type="entry name" value="GLYCOSYLTRANSFERASE 14 FAMILY MEMBER"/>
    <property type="match status" value="1"/>
</dbReference>
<dbReference type="EMBL" id="AMQN01002769">
    <property type="status" value="NOT_ANNOTATED_CDS"/>
    <property type="molecule type" value="Genomic_DNA"/>
</dbReference>
<reference evidence="14" key="1">
    <citation type="submission" date="2012-12" db="EMBL/GenBank/DDBJ databases">
        <authorList>
            <person name="Hellsten U."/>
            <person name="Grimwood J."/>
            <person name="Chapman J.A."/>
            <person name="Shapiro H."/>
            <person name="Aerts A."/>
            <person name="Otillar R.P."/>
            <person name="Terry A.Y."/>
            <person name="Boore J.L."/>
            <person name="Simakov O."/>
            <person name="Marletaz F."/>
            <person name="Cho S.-J."/>
            <person name="Edsinger-Gonzales E."/>
            <person name="Havlak P."/>
            <person name="Kuo D.-H."/>
            <person name="Larsson T."/>
            <person name="Lv J."/>
            <person name="Arendt D."/>
            <person name="Savage R."/>
            <person name="Osoegawa K."/>
            <person name="de Jong P."/>
            <person name="Lindberg D.R."/>
            <person name="Seaver E.C."/>
            <person name="Weisblat D.A."/>
            <person name="Putnam N.H."/>
            <person name="Grigoriev I.V."/>
            <person name="Rokhsar D.S."/>
        </authorList>
    </citation>
    <scope>NUCLEOTIDE SEQUENCE</scope>
    <source>
        <strain evidence="14">I ESC-2004</strain>
    </source>
</reference>
<keyword evidence="14" id="KW-1185">Reference proteome</keyword>
<proteinExistence type="inferred from homology"/>
<evidence type="ECO:0000313" key="12">
    <source>
        <dbReference type="EMBL" id="ELT92786.1"/>
    </source>
</evidence>
<dbReference type="OrthoDB" id="2019572at2759"/>
<evidence type="ECO:0000256" key="7">
    <source>
        <dbReference type="ARBA" id="ARBA00022989"/>
    </source>
</evidence>
<dbReference type="AlphaFoldDB" id="R7TMK7"/>
<keyword evidence="6" id="KW-0735">Signal-anchor</keyword>
<evidence type="ECO:0000256" key="2">
    <source>
        <dbReference type="ARBA" id="ARBA00004922"/>
    </source>
</evidence>
<dbReference type="EnsemblMetazoa" id="CapteT182506">
    <property type="protein sequence ID" value="CapteP182506"/>
    <property type="gene ID" value="CapteG182506"/>
</dbReference>
<sequence length="498" mass="57922">MATKVAEAGTGPSHICSPISGKDKRSVLRVGHRKKLVLFSIVCLVVAIKVLLFSLSDTSVPQERLRYFQHRSIQPAELENAIQYSWNLSDSSSGHIPIRPNPNLDQMDCPAMLRGEEKALQYSREYMQRNEPTRISNEDFIEQTKDCDDFRRTRGYFSQPLSKEEADFPLAFSILMYKDLHQIERLLRAIYHPQNFYCLHVDLKASELTRQATERLAGCFPNVFLSSRSESVFWGHISIIYAEMACIHDLLRHDWKYFINLSGQMFPLHTNRELVKILQLYNGANDIEGTFKRSQPLWLKVRQMFSWRLVEFLDTMLITIFPKSIPPHNITIYKGSNQVAMSRAFAEYFMTDQKSQDIVSWFADTLAPDEYIWPTLNHNPHLLAPGSYSGDPEVKPFIARVSIWLPLALQVNWSWEHWDCQGKWVREICIFGVGDLPWLQQRPELFANKFHSNYEWLAYDCMEQLIFNRTIAGDKISFDSSYYQSLPFVNDPTLVVRP</sequence>
<protein>
    <recommendedName>
        <fullName evidence="15">Protein xylosyltransferase</fullName>
    </recommendedName>
</protein>
<dbReference type="Proteomes" id="UP000014760">
    <property type="component" value="Unassembled WGS sequence"/>
</dbReference>
<dbReference type="HOGENOM" id="CLU_032341_1_3_1"/>
<accession>R7TMK7</accession>
<keyword evidence="5 11" id="KW-0812">Transmembrane</keyword>
<gene>
    <name evidence="12" type="ORF">CAPTEDRAFT_182506</name>
</gene>
<evidence type="ECO:0000256" key="5">
    <source>
        <dbReference type="ARBA" id="ARBA00022692"/>
    </source>
</evidence>
<evidence type="ECO:0000313" key="14">
    <source>
        <dbReference type="Proteomes" id="UP000014760"/>
    </source>
</evidence>
<dbReference type="STRING" id="283909.R7TMK7"/>
<evidence type="ECO:0000256" key="11">
    <source>
        <dbReference type="SAM" id="Phobius"/>
    </source>
</evidence>
<evidence type="ECO:0000256" key="9">
    <source>
        <dbReference type="ARBA" id="ARBA00023180"/>
    </source>
</evidence>
<evidence type="ECO:0008006" key="15">
    <source>
        <dbReference type="Google" id="ProtNLM"/>
    </source>
</evidence>
<evidence type="ECO:0000256" key="3">
    <source>
        <dbReference type="ARBA" id="ARBA00022676"/>
    </source>
</evidence>
<evidence type="ECO:0000256" key="8">
    <source>
        <dbReference type="ARBA" id="ARBA00023136"/>
    </source>
</evidence>
<dbReference type="GO" id="GO:0016020">
    <property type="term" value="C:membrane"/>
    <property type="evidence" value="ECO:0007669"/>
    <property type="project" value="UniProtKB-SubCell"/>
</dbReference>
<keyword evidence="3" id="KW-0328">Glycosyltransferase</keyword>
<dbReference type="PANTHER" id="PTHR19297:SF191">
    <property type="entry name" value="PROTEIN XYLOSYLTRANSFERASE"/>
    <property type="match status" value="1"/>
</dbReference>
<keyword evidence="4" id="KW-0808">Transferase</keyword>
<keyword evidence="9" id="KW-0325">Glycoprotein</keyword>
<keyword evidence="8 11" id="KW-0472">Membrane</keyword>
<evidence type="ECO:0000256" key="6">
    <source>
        <dbReference type="ARBA" id="ARBA00022968"/>
    </source>
</evidence>
<evidence type="ECO:0000256" key="1">
    <source>
        <dbReference type="ARBA" id="ARBA00004606"/>
    </source>
</evidence>
<name>R7TMK7_CAPTE</name>
<organism evidence="12">
    <name type="scientific">Capitella teleta</name>
    <name type="common">Polychaete worm</name>
    <dbReference type="NCBI Taxonomy" id="283909"/>
    <lineage>
        <taxon>Eukaryota</taxon>
        <taxon>Metazoa</taxon>
        <taxon>Spiralia</taxon>
        <taxon>Lophotrochozoa</taxon>
        <taxon>Annelida</taxon>
        <taxon>Polychaeta</taxon>
        <taxon>Sedentaria</taxon>
        <taxon>Scolecida</taxon>
        <taxon>Capitellidae</taxon>
        <taxon>Capitella</taxon>
    </lineage>
</organism>
<evidence type="ECO:0000313" key="13">
    <source>
        <dbReference type="EnsemblMetazoa" id="CapteP182506"/>
    </source>
</evidence>
<reference evidence="13" key="3">
    <citation type="submission" date="2015-06" db="UniProtKB">
        <authorList>
            <consortium name="EnsemblMetazoa"/>
        </authorList>
    </citation>
    <scope>IDENTIFICATION</scope>
</reference>
<comment type="similarity">
    <text evidence="10">Belongs to the glycosyltransferase 14 family.</text>
</comment>
<feature type="transmembrane region" description="Helical" evidence="11">
    <location>
        <begin position="36"/>
        <end position="55"/>
    </location>
</feature>
<evidence type="ECO:0000256" key="10">
    <source>
        <dbReference type="ARBA" id="ARBA00038150"/>
    </source>
</evidence>